<dbReference type="InterPro" id="IPR058240">
    <property type="entry name" value="rSAM_sf"/>
</dbReference>
<keyword evidence="5" id="KW-0411">Iron-sulfur</keyword>
<evidence type="ECO:0000256" key="2">
    <source>
        <dbReference type="ARBA" id="ARBA00022691"/>
    </source>
</evidence>
<proteinExistence type="predicted"/>
<evidence type="ECO:0000259" key="6">
    <source>
        <dbReference type="PROSITE" id="PS51918"/>
    </source>
</evidence>
<sequence length="732" mass="82922">MEQTFLLLTPPFTQLNTPYPATAYLKGFLNTQGVPAHQADLGIDVILKLFSRPTLRRLFDNLLAAEAELSENSYRIVELRDEYVHTIDPVIRFLQNKNPTLAYSICDQSYLPEASRFADLEDLDWAFGSMGIHDKARHLATLYLEDLSDLITEAVDPHFGFSRYAERLGRTATHFDDLHAALLAPDTLITSLLCEALEGYIQQYRPTVVCLTVPFPGNLYGALTCGKYLKQHYPAIKVVMGGGYANTELRSLAEPRLFDYVDFVCLDDGEAPLLSIIDHLTGNRPASQLKRVYTRTDGKVIYNNGAKERDVPQRETGTPDYRDLRLTDYLSVIEIVNPMHRLWSDGRWNKLTLAHGCYWGKCSFCDITLDYIKRYEPMTATLLCDRIEEIIEQTGQHGFHFVDEAAPPALMRDLAIEILRRKLTVVWWTNIRFEKSFTSDLCRLLKASGCIAVSGGLEVASDRLLERMKKGVTVAQVAKVADNFTQAGIMVHAYLMYGFPTQTAQETIDSLEMVRQLFQAGIVQSGFWHRFAMTSHSPVGLHPAEFDVMRLGPDRGPFADNDLDHDDPLGGPHEQFSEGLRKSLFNYMHGVCFDFPLKKWFPFKVPPTTIPPTYIQNSLRHEADSQPRANAIVVWLGSEPSVSIIEVQQGRRITEMAELVFFDKKNEWALETTLAWGEWLETIIPRLRIGQDDVLSFESLKAGFEAAGLGDFNAFLKSETWRELRENGLLVV</sequence>
<dbReference type="GO" id="GO:0046872">
    <property type="term" value="F:metal ion binding"/>
    <property type="evidence" value="ECO:0007669"/>
    <property type="project" value="UniProtKB-KW"/>
</dbReference>
<evidence type="ECO:0000256" key="4">
    <source>
        <dbReference type="ARBA" id="ARBA00023004"/>
    </source>
</evidence>
<dbReference type="GO" id="GO:0003824">
    <property type="term" value="F:catalytic activity"/>
    <property type="evidence" value="ECO:0007669"/>
    <property type="project" value="InterPro"/>
</dbReference>
<dbReference type="RefSeq" id="WP_071503162.1">
    <property type="nucleotide sequence ID" value="NZ_MORL01000004.1"/>
</dbReference>
<dbReference type="GO" id="GO:0051536">
    <property type="term" value="F:iron-sulfur cluster binding"/>
    <property type="evidence" value="ECO:0007669"/>
    <property type="project" value="UniProtKB-KW"/>
</dbReference>
<dbReference type="EMBL" id="MORL01000004">
    <property type="protein sequence ID" value="OIN59479.1"/>
    <property type="molecule type" value="Genomic_DNA"/>
</dbReference>
<dbReference type="InterPro" id="IPR023404">
    <property type="entry name" value="rSAM_horseshoe"/>
</dbReference>
<dbReference type="Proteomes" id="UP000181790">
    <property type="component" value="Unassembled WGS sequence"/>
</dbReference>
<dbReference type="SUPFAM" id="SSF102114">
    <property type="entry name" value="Radical SAM enzymes"/>
    <property type="match status" value="1"/>
</dbReference>
<organism evidence="7 8">
    <name type="scientific">Arsenicibacter rosenii</name>
    <dbReference type="NCBI Taxonomy" id="1750698"/>
    <lineage>
        <taxon>Bacteria</taxon>
        <taxon>Pseudomonadati</taxon>
        <taxon>Bacteroidota</taxon>
        <taxon>Cytophagia</taxon>
        <taxon>Cytophagales</taxon>
        <taxon>Spirosomataceae</taxon>
        <taxon>Arsenicibacter</taxon>
    </lineage>
</organism>
<name>A0A1S2VL51_9BACT</name>
<dbReference type="Gene3D" id="3.80.30.20">
    <property type="entry name" value="tm_1862 like domain"/>
    <property type="match status" value="1"/>
</dbReference>
<dbReference type="SFLD" id="SFLDG01082">
    <property type="entry name" value="B12-binding_domain_containing"/>
    <property type="match status" value="1"/>
</dbReference>
<accession>A0A1S2VL51</accession>
<dbReference type="Pfam" id="PF04055">
    <property type="entry name" value="Radical_SAM"/>
    <property type="match status" value="1"/>
</dbReference>
<keyword evidence="8" id="KW-1185">Reference proteome</keyword>
<dbReference type="PROSITE" id="PS51918">
    <property type="entry name" value="RADICAL_SAM"/>
    <property type="match status" value="1"/>
</dbReference>
<dbReference type="GO" id="GO:0005829">
    <property type="term" value="C:cytosol"/>
    <property type="evidence" value="ECO:0007669"/>
    <property type="project" value="TreeGrafter"/>
</dbReference>
<feature type="domain" description="Radical SAM core" evidence="6">
    <location>
        <begin position="343"/>
        <end position="566"/>
    </location>
</feature>
<reference evidence="7 8" key="1">
    <citation type="submission" date="2016-10" db="EMBL/GenBank/DDBJ databases">
        <title>Arsenicibacter rosenii gen. nov., sp. nov., an efficient arsenic-methylating bacterium isolated from an arsenic-contaminated paddy soil.</title>
        <authorList>
            <person name="Huang K."/>
        </authorList>
    </citation>
    <scope>NUCLEOTIDE SEQUENCE [LARGE SCALE GENOMIC DNA]</scope>
    <source>
        <strain evidence="7 8">SM-1</strain>
    </source>
</reference>
<evidence type="ECO:0000313" key="7">
    <source>
        <dbReference type="EMBL" id="OIN59479.1"/>
    </source>
</evidence>
<dbReference type="PANTHER" id="PTHR43409:SF7">
    <property type="entry name" value="BLL1977 PROTEIN"/>
    <property type="match status" value="1"/>
</dbReference>
<dbReference type="SFLD" id="SFLDS00029">
    <property type="entry name" value="Radical_SAM"/>
    <property type="match status" value="1"/>
</dbReference>
<protein>
    <submittedName>
        <fullName evidence="7">Radical SAM protein</fullName>
    </submittedName>
</protein>
<gene>
    <name evidence="7" type="ORF">BLX24_10955</name>
</gene>
<keyword evidence="4" id="KW-0408">Iron</keyword>
<comment type="cofactor">
    <cofactor evidence="1">
        <name>[4Fe-4S] cluster</name>
        <dbReference type="ChEBI" id="CHEBI:49883"/>
    </cofactor>
</comment>
<dbReference type="PANTHER" id="PTHR43409">
    <property type="entry name" value="ANAEROBIC MAGNESIUM-PROTOPORPHYRIN IX MONOMETHYL ESTER CYCLASE-RELATED"/>
    <property type="match status" value="1"/>
</dbReference>
<evidence type="ECO:0000256" key="1">
    <source>
        <dbReference type="ARBA" id="ARBA00001966"/>
    </source>
</evidence>
<dbReference type="SMART" id="SM00729">
    <property type="entry name" value="Elp3"/>
    <property type="match status" value="1"/>
</dbReference>
<dbReference type="InterPro" id="IPR006638">
    <property type="entry name" value="Elp3/MiaA/NifB-like_rSAM"/>
</dbReference>
<keyword evidence="2" id="KW-0949">S-adenosyl-L-methionine</keyword>
<dbReference type="InterPro" id="IPR051198">
    <property type="entry name" value="BchE-like"/>
</dbReference>
<comment type="caution">
    <text evidence="7">The sequence shown here is derived from an EMBL/GenBank/DDBJ whole genome shotgun (WGS) entry which is preliminary data.</text>
</comment>
<evidence type="ECO:0000256" key="3">
    <source>
        <dbReference type="ARBA" id="ARBA00022723"/>
    </source>
</evidence>
<evidence type="ECO:0000313" key="8">
    <source>
        <dbReference type="Proteomes" id="UP000181790"/>
    </source>
</evidence>
<dbReference type="OrthoDB" id="9801424at2"/>
<dbReference type="InterPro" id="IPR007197">
    <property type="entry name" value="rSAM"/>
</dbReference>
<dbReference type="AlphaFoldDB" id="A0A1S2VL51"/>
<dbReference type="Gene3D" id="3.40.50.280">
    <property type="entry name" value="Cobalamin-binding domain"/>
    <property type="match status" value="1"/>
</dbReference>
<evidence type="ECO:0000256" key="5">
    <source>
        <dbReference type="ARBA" id="ARBA00023014"/>
    </source>
</evidence>
<keyword evidence="3" id="KW-0479">Metal-binding</keyword>